<feature type="transmembrane region" description="Helical" evidence="5">
    <location>
        <begin position="198"/>
        <end position="215"/>
    </location>
</feature>
<evidence type="ECO:0000256" key="3">
    <source>
        <dbReference type="ARBA" id="ARBA00023012"/>
    </source>
</evidence>
<evidence type="ECO:0000313" key="7">
    <source>
        <dbReference type="EMBL" id="QXJ24759.1"/>
    </source>
</evidence>
<dbReference type="InterPro" id="IPR050482">
    <property type="entry name" value="Sensor_HK_TwoCompSys"/>
</dbReference>
<feature type="compositionally biased region" description="Basic and acidic residues" evidence="4">
    <location>
        <begin position="418"/>
        <end position="429"/>
    </location>
</feature>
<feature type="transmembrane region" description="Helical" evidence="5">
    <location>
        <begin position="258"/>
        <end position="279"/>
    </location>
</feature>
<feature type="transmembrane region" description="Helical" evidence="5">
    <location>
        <begin position="57"/>
        <end position="75"/>
    </location>
</feature>
<organism evidence="7 8">
    <name type="scientific">Actinomadura graeca</name>
    <dbReference type="NCBI Taxonomy" id="2750812"/>
    <lineage>
        <taxon>Bacteria</taxon>
        <taxon>Bacillati</taxon>
        <taxon>Actinomycetota</taxon>
        <taxon>Actinomycetes</taxon>
        <taxon>Streptosporangiales</taxon>
        <taxon>Thermomonosporaceae</taxon>
        <taxon>Actinomadura</taxon>
    </lineage>
</organism>
<dbReference type="Pfam" id="PF02518">
    <property type="entry name" value="HATPase_c"/>
    <property type="match status" value="1"/>
</dbReference>
<feature type="region of interest" description="Disordered" evidence="4">
    <location>
        <begin position="409"/>
        <end position="429"/>
    </location>
</feature>
<dbReference type="CDD" id="cd16917">
    <property type="entry name" value="HATPase_UhpB-NarQ-NarX-like"/>
    <property type="match status" value="1"/>
</dbReference>
<name>A0ABX8R3B2_9ACTN</name>
<dbReference type="Proteomes" id="UP001049518">
    <property type="component" value="Chromosome"/>
</dbReference>
<proteinExistence type="predicted"/>
<dbReference type="Gene3D" id="3.30.565.10">
    <property type="entry name" value="Histidine kinase-like ATPase, C-terminal domain"/>
    <property type="match status" value="1"/>
</dbReference>
<keyword evidence="3" id="KW-0902">Two-component regulatory system</keyword>
<dbReference type="SUPFAM" id="SSF55781">
    <property type="entry name" value="GAF domain-like"/>
    <property type="match status" value="1"/>
</dbReference>
<dbReference type="SMART" id="SM00387">
    <property type="entry name" value="HATPase_c"/>
    <property type="match status" value="1"/>
</dbReference>
<keyword evidence="2 7" id="KW-0418">Kinase</keyword>
<dbReference type="SUPFAM" id="SSF55874">
    <property type="entry name" value="ATPase domain of HSP90 chaperone/DNA topoisomerase II/histidine kinase"/>
    <property type="match status" value="1"/>
</dbReference>
<dbReference type="Gene3D" id="1.20.5.1930">
    <property type="match status" value="1"/>
</dbReference>
<keyword evidence="5" id="KW-1133">Transmembrane helix</keyword>
<feature type="transmembrane region" description="Helical" evidence="5">
    <location>
        <begin position="227"/>
        <end position="246"/>
    </location>
</feature>
<feature type="transmembrane region" description="Helical" evidence="5">
    <location>
        <begin position="291"/>
        <end position="315"/>
    </location>
</feature>
<keyword evidence="1" id="KW-0808">Transferase</keyword>
<evidence type="ECO:0000256" key="5">
    <source>
        <dbReference type="SAM" id="Phobius"/>
    </source>
</evidence>
<evidence type="ECO:0000259" key="6">
    <source>
        <dbReference type="PROSITE" id="PS50109"/>
    </source>
</evidence>
<feature type="transmembrane region" description="Helical" evidence="5">
    <location>
        <begin position="111"/>
        <end position="136"/>
    </location>
</feature>
<evidence type="ECO:0000313" key="8">
    <source>
        <dbReference type="Proteomes" id="UP001049518"/>
    </source>
</evidence>
<keyword evidence="5" id="KW-0812">Transmembrane</keyword>
<dbReference type="RefSeq" id="WP_231330658.1">
    <property type="nucleotide sequence ID" value="NZ_CP059572.1"/>
</dbReference>
<dbReference type="InterPro" id="IPR011712">
    <property type="entry name" value="Sig_transdc_His_kin_sub3_dim/P"/>
</dbReference>
<evidence type="ECO:0000256" key="4">
    <source>
        <dbReference type="SAM" id="MobiDB-lite"/>
    </source>
</evidence>
<dbReference type="InterPro" id="IPR003594">
    <property type="entry name" value="HATPase_dom"/>
</dbReference>
<dbReference type="EMBL" id="CP059572">
    <property type="protein sequence ID" value="QXJ24759.1"/>
    <property type="molecule type" value="Genomic_DNA"/>
</dbReference>
<evidence type="ECO:0000256" key="2">
    <source>
        <dbReference type="ARBA" id="ARBA00022777"/>
    </source>
</evidence>
<dbReference type="PANTHER" id="PTHR24421">
    <property type="entry name" value="NITRATE/NITRITE SENSOR PROTEIN NARX-RELATED"/>
    <property type="match status" value="1"/>
</dbReference>
<dbReference type="InterPro" id="IPR005467">
    <property type="entry name" value="His_kinase_dom"/>
</dbReference>
<reference evidence="7" key="1">
    <citation type="submission" date="2020-07" db="EMBL/GenBank/DDBJ databases">
        <authorList>
            <person name="Tarantini F.S."/>
            <person name="Hong K.W."/>
            <person name="Chan K.G."/>
        </authorList>
    </citation>
    <scope>NUCLEOTIDE SEQUENCE</scope>
    <source>
        <strain evidence="7">32-07</strain>
    </source>
</reference>
<feature type="transmembrane region" description="Helical" evidence="5">
    <location>
        <begin position="18"/>
        <end position="37"/>
    </location>
</feature>
<keyword evidence="5" id="KW-0472">Membrane</keyword>
<keyword evidence="8" id="KW-1185">Reference proteome</keyword>
<dbReference type="Pfam" id="PF07730">
    <property type="entry name" value="HisKA_3"/>
    <property type="match status" value="1"/>
</dbReference>
<dbReference type="GO" id="GO:0016301">
    <property type="term" value="F:kinase activity"/>
    <property type="evidence" value="ECO:0007669"/>
    <property type="project" value="UniProtKB-KW"/>
</dbReference>
<feature type="transmembrane region" description="Helical" evidence="5">
    <location>
        <begin position="82"/>
        <end position="105"/>
    </location>
</feature>
<feature type="domain" description="Histidine kinase" evidence="6">
    <location>
        <begin position="503"/>
        <end position="691"/>
    </location>
</feature>
<protein>
    <submittedName>
        <fullName evidence="7">Sensor histidine kinase</fullName>
    </submittedName>
</protein>
<gene>
    <name evidence="7" type="ORF">AGRA3207_006150</name>
</gene>
<dbReference type="PROSITE" id="PS50109">
    <property type="entry name" value="HIS_KIN"/>
    <property type="match status" value="1"/>
</dbReference>
<evidence type="ECO:0000256" key="1">
    <source>
        <dbReference type="ARBA" id="ARBA00022679"/>
    </source>
</evidence>
<sequence>MSLLVPDRTERGLPNRELLAAAATCTVAQVALVVWGVALLQRHRHGVGPPVLLADDAAVALVGLLLAVAGLLIVAHRSGRAVGWLLLASGPLLVVARVAAVAVAARPGSAVTALAVLLVRIPVMTLVTVVIAMLPMLFPSGRLPRRALRWYGAAVAVWGALRAYLDLARHPEPFGVPNPLVPGATGGTVRELSAALDFPIAMTGPLLLAVTLAVMVPRWRRGGGPPWWQTVAFIVPFAVWVTALTLDRSMTLEGWPRLGLLGGSALGWAVALACVFTRDRIWVIDRPTRRLLTAFVLVTGVILVYGAVIAVVTAARWDGRGTAVVLPACLIFAAGAALRPTARWCARAVDRLYYGERSRPYQLARDLAERLSRTVRPQDAPALLCATAVDDLRLPGARLVVPTQGGARELAAAGRPADPARHDGGKGPEEEFELAYDGAVIGHLRVRPRDAGALDGQDREVLRFLADQAAPAVASLRLYEDLRAGREQLLTARETERWRLRRDIHDGIGPALSALRLRIDTARAAVPDGSGASASLGQISGHVADLIDEVRRISAGLVPGALADVGLGPAVRGLAERLAGTSTRIDVRLRPDPLPPLPAALETAAYRIAAEAITNLVRHARARHALVTLSADGSAVRVGVRDDGIGITPHRPSTGVGLQSMAERAAELGGTFDISSGARGTIVRARLPWTAPDPAP</sequence>
<accession>A0ABX8R3B2</accession>
<dbReference type="InterPro" id="IPR036890">
    <property type="entry name" value="HATPase_C_sf"/>
</dbReference>
<feature type="transmembrane region" description="Helical" evidence="5">
    <location>
        <begin position="148"/>
        <end position="165"/>
    </location>
</feature>